<proteinExistence type="predicted"/>
<organism evidence="3 4">
    <name type="scientific">Arenimonas terrae</name>
    <dbReference type="NCBI Taxonomy" id="2546226"/>
    <lineage>
        <taxon>Bacteria</taxon>
        <taxon>Pseudomonadati</taxon>
        <taxon>Pseudomonadota</taxon>
        <taxon>Gammaproteobacteria</taxon>
        <taxon>Lysobacterales</taxon>
        <taxon>Lysobacteraceae</taxon>
        <taxon>Arenimonas</taxon>
    </lineage>
</organism>
<evidence type="ECO:0000313" key="4">
    <source>
        <dbReference type="Proteomes" id="UP000305760"/>
    </source>
</evidence>
<dbReference type="OrthoDB" id="5457135at2"/>
<keyword evidence="1" id="KW-0812">Transmembrane</keyword>
<name>A0A5C4RTI6_9GAMM</name>
<feature type="transmembrane region" description="Helical" evidence="1">
    <location>
        <begin position="91"/>
        <end position="109"/>
    </location>
</feature>
<reference evidence="3 4" key="1">
    <citation type="submission" date="2019-03" db="EMBL/GenBank/DDBJ databases">
        <title>Arenimonas daejeonensis sp. nov., isolated from compost.</title>
        <authorList>
            <person name="Jeon C.O."/>
        </authorList>
    </citation>
    <scope>NUCLEOTIDE SEQUENCE [LARGE SCALE GENOMIC DNA]</scope>
    <source>
        <strain evidence="3 4">R29</strain>
    </source>
</reference>
<accession>A0A5C4RTI6</accession>
<dbReference type="RefSeq" id="WP_139444747.1">
    <property type="nucleotide sequence ID" value="NZ_SMDR01000001.1"/>
</dbReference>
<evidence type="ECO:0000256" key="1">
    <source>
        <dbReference type="SAM" id="Phobius"/>
    </source>
</evidence>
<feature type="transmembrane region" description="Helical" evidence="1">
    <location>
        <begin position="55"/>
        <end position="79"/>
    </location>
</feature>
<feature type="signal peptide" evidence="2">
    <location>
        <begin position="1"/>
        <end position="22"/>
    </location>
</feature>
<feature type="chain" id="PRO_5022746865" evidence="2">
    <location>
        <begin position="23"/>
        <end position="150"/>
    </location>
</feature>
<keyword evidence="4" id="KW-1185">Reference proteome</keyword>
<keyword evidence="1" id="KW-1133">Transmembrane helix</keyword>
<dbReference type="Proteomes" id="UP000305760">
    <property type="component" value="Unassembled WGS sequence"/>
</dbReference>
<sequence length="150" mass="15600">MTPAAARGNPWLLAGAAASALAAVAHLACIAIGPAAYLTMGAGPRMAELAAAGHWYPPTITVVIAGMLLVWSAYALSVAGVIRALPLRRTILVAITAVYLLRGFARPVLEPYFPDNSDRFWFWSSAICLAIGALHAIGLATLPGRAPRPG</sequence>
<dbReference type="AlphaFoldDB" id="A0A5C4RTI6"/>
<comment type="caution">
    <text evidence="3">The sequence shown here is derived from an EMBL/GenBank/DDBJ whole genome shotgun (WGS) entry which is preliminary data.</text>
</comment>
<gene>
    <name evidence="3" type="ORF">E1B00_00660</name>
</gene>
<evidence type="ECO:0000313" key="3">
    <source>
        <dbReference type="EMBL" id="TNJ34338.1"/>
    </source>
</evidence>
<protein>
    <submittedName>
        <fullName evidence="3">Uncharacterized protein</fullName>
    </submittedName>
</protein>
<feature type="transmembrane region" description="Helical" evidence="1">
    <location>
        <begin position="121"/>
        <end position="142"/>
    </location>
</feature>
<keyword evidence="1" id="KW-0472">Membrane</keyword>
<keyword evidence="2" id="KW-0732">Signal</keyword>
<evidence type="ECO:0000256" key="2">
    <source>
        <dbReference type="SAM" id="SignalP"/>
    </source>
</evidence>
<dbReference type="EMBL" id="SMDR01000001">
    <property type="protein sequence ID" value="TNJ34338.1"/>
    <property type="molecule type" value="Genomic_DNA"/>
</dbReference>
<feature type="transmembrane region" description="Helical" evidence="1">
    <location>
        <begin position="12"/>
        <end position="35"/>
    </location>
</feature>